<evidence type="ECO:0000313" key="4">
    <source>
        <dbReference type="Proteomes" id="UP000015241"/>
    </source>
</evidence>
<dbReference type="HOGENOM" id="CLU_443530_0_0_1"/>
<dbReference type="eggNOG" id="ENOG502QV53">
    <property type="taxonomic scope" value="Eukaryota"/>
</dbReference>
<dbReference type="AlphaFoldDB" id="S8FHB4"/>
<dbReference type="PANTHER" id="PTHR46910">
    <property type="entry name" value="TRANSCRIPTION FACTOR PDR1"/>
    <property type="match status" value="1"/>
</dbReference>
<dbReference type="EMBL" id="KE504146">
    <property type="protein sequence ID" value="EPT00801.1"/>
    <property type="molecule type" value="Genomic_DNA"/>
</dbReference>
<reference evidence="3 4" key="1">
    <citation type="journal article" date="2012" name="Science">
        <title>The Paleozoic origin of enzymatic lignin decomposition reconstructed from 31 fungal genomes.</title>
        <authorList>
            <person name="Floudas D."/>
            <person name="Binder M."/>
            <person name="Riley R."/>
            <person name="Barry K."/>
            <person name="Blanchette R.A."/>
            <person name="Henrissat B."/>
            <person name="Martinez A.T."/>
            <person name="Otillar R."/>
            <person name="Spatafora J.W."/>
            <person name="Yadav J.S."/>
            <person name="Aerts A."/>
            <person name="Benoit I."/>
            <person name="Boyd A."/>
            <person name="Carlson A."/>
            <person name="Copeland A."/>
            <person name="Coutinho P.M."/>
            <person name="de Vries R.P."/>
            <person name="Ferreira P."/>
            <person name="Findley K."/>
            <person name="Foster B."/>
            <person name="Gaskell J."/>
            <person name="Glotzer D."/>
            <person name="Gorecki P."/>
            <person name="Heitman J."/>
            <person name="Hesse C."/>
            <person name="Hori C."/>
            <person name="Igarashi K."/>
            <person name="Jurgens J.A."/>
            <person name="Kallen N."/>
            <person name="Kersten P."/>
            <person name="Kohler A."/>
            <person name="Kuees U."/>
            <person name="Kumar T.K.A."/>
            <person name="Kuo A."/>
            <person name="LaButti K."/>
            <person name="Larrondo L.F."/>
            <person name="Lindquist E."/>
            <person name="Ling A."/>
            <person name="Lombard V."/>
            <person name="Lucas S."/>
            <person name="Lundell T."/>
            <person name="Martin R."/>
            <person name="McLaughlin D.J."/>
            <person name="Morgenstern I."/>
            <person name="Morin E."/>
            <person name="Murat C."/>
            <person name="Nagy L.G."/>
            <person name="Nolan M."/>
            <person name="Ohm R.A."/>
            <person name="Patyshakuliyeva A."/>
            <person name="Rokas A."/>
            <person name="Ruiz-Duenas F.J."/>
            <person name="Sabat G."/>
            <person name="Salamov A."/>
            <person name="Samejima M."/>
            <person name="Schmutz J."/>
            <person name="Slot J.C."/>
            <person name="St John F."/>
            <person name="Stenlid J."/>
            <person name="Sun H."/>
            <person name="Sun S."/>
            <person name="Syed K."/>
            <person name="Tsang A."/>
            <person name="Wiebenga A."/>
            <person name="Young D."/>
            <person name="Pisabarro A."/>
            <person name="Eastwood D.C."/>
            <person name="Martin F."/>
            <person name="Cullen D."/>
            <person name="Grigoriev I.V."/>
            <person name="Hibbett D.S."/>
        </authorList>
    </citation>
    <scope>NUCLEOTIDE SEQUENCE</scope>
    <source>
        <strain evidence="4">FP-58527</strain>
    </source>
</reference>
<dbReference type="GO" id="GO:0003700">
    <property type="term" value="F:DNA-binding transcription factor activity"/>
    <property type="evidence" value="ECO:0007669"/>
    <property type="project" value="InterPro"/>
</dbReference>
<dbReference type="InterPro" id="IPR050987">
    <property type="entry name" value="AtrR-like"/>
</dbReference>
<dbReference type="CDD" id="cd12148">
    <property type="entry name" value="fungal_TF_MHR"/>
    <property type="match status" value="1"/>
</dbReference>
<feature type="compositionally biased region" description="Low complexity" evidence="2">
    <location>
        <begin position="182"/>
        <end position="201"/>
    </location>
</feature>
<keyword evidence="1" id="KW-0539">Nucleus</keyword>
<feature type="region of interest" description="Disordered" evidence="2">
    <location>
        <begin position="179"/>
        <end position="201"/>
    </location>
</feature>
<evidence type="ECO:0000256" key="1">
    <source>
        <dbReference type="ARBA" id="ARBA00023242"/>
    </source>
</evidence>
<gene>
    <name evidence="3" type="ORF">FOMPIDRAFT_46832</name>
</gene>
<evidence type="ECO:0008006" key="5">
    <source>
        <dbReference type="Google" id="ProtNLM"/>
    </source>
</evidence>
<evidence type="ECO:0000313" key="3">
    <source>
        <dbReference type="EMBL" id="EPT00801.1"/>
    </source>
</evidence>
<keyword evidence="4" id="KW-1185">Reference proteome</keyword>
<proteinExistence type="predicted"/>
<accession>S8FHB4</accession>
<organism evidence="3 4">
    <name type="scientific">Fomitopsis schrenkii</name>
    <name type="common">Brown rot fungus</name>
    <dbReference type="NCBI Taxonomy" id="2126942"/>
    <lineage>
        <taxon>Eukaryota</taxon>
        <taxon>Fungi</taxon>
        <taxon>Dikarya</taxon>
        <taxon>Basidiomycota</taxon>
        <taxon>Agaricomycotina</taxon>
        <taxon>Agaricomycetes</taxon>
        <taxon>Polyporales</taxon>
        <taxon>Fomitopsis</taxon>
    </lineage>
</organism>
<dbReference type="PANTHER" id="PTHR46910:SF1">
    <property type="entry name" value="MISCELLANEOUS ZN(II)2CYS6 TRANSCRIPTION FACTOR (EUROFUNG)-RELATED"/>
    <property type="match status" value="1"/>
</dbReference>
<sequence>MFDHCLLRSSDVCEVHDPGPSHKRGPPKGYILAIERRLHQVEALLGTIIGSEDSRAKGLIRDLSQDELAKQIIQRVDVGPFGPKVRVAHPFGSTKEDFLASIMTGAGEEIQEASRGDGASPRFDNLALVSPSSIWQDNLQRLLSQTSGSIFPHTAGDVEHVAPGSPDPRTRRASFPLMANNPSARRVPPVSPMSSLPSLSSVSSAPHADRALWEKIDGLEKFDTESISSDDSEVKVSVRVEDAYIDGDAQLRIASRISGLQILGQCQKNLTGREDRSLYCPWPSMDAERSAGQLPAITSIQLPPEQHQHDLVRAFFEHVYPTFPVVNKTQFLRLYYQRLNTSVTDLCAFPDGLLTMPSRSVQPPLHATLDRTAFDVLLLSMFALSYRFVNASAEDPDYAQSLGLHRDTQALVTSGLVPQVDCVAREQTWAGCVIADGPNANPVSKLGRPIMTDPTESDVAPVFVSQVRLDNALHLQTDLGLGASRVPDSTVLTCFNASRALAAVVGTVLNQLYSIARPADTVLELRAKQLERQLSQWRQTLPAQVQLDASGSVPPACVLELHIRYWWTVILLYLPRAQGFASDIQSKALALCRDASTQLSALGKNMPVL</sequence>
<evidence type="ECO:0000256" key="2">
    <source>
        <dbReference type="SAM" id="MobiDB-lite"/>
    </source>
</evidence>
<dbReference type="OrthoDB" id="2123952at2759"/>
<dbReference type="STRING" id="743788.S8FHB4"/>
<dbReference type="InParanoid" id="S8FHB4"/>
<dbReference type="Proteomes" id="UP000015241">
    <property type="component" value="Unassembled WGS sequence"/>
</dbReference>
<protein>
    <recommendedName>
        <fullName evidence="5">Transcription factor domain-containing protein</fullName>
    </recommendedName>
</protein>
<name>S8FHB4_FOMSC</name>